<keyword evidence="7 8" id="KW-0472">Membrane</keyword>
<dbReference type="Proteomes" id="UP001244341">
    <property type="component" value="Chromosome 14b"/>
</dbReference>
<organism evidence="11 12">
    <name type="scientific">Tetradesmus obliquus</name>
    <name type="common">Green alga</name>
    <name type="synonym">Acutodesmus obliquus</name>
    <dbReference type="NCBI Taxonomy" id="3088"/>
    <lineage>
        <taxon>Eukaryota</taxon>
        <taxon>Viridiplantae</taxon>
        <taxon>Chlorophyta</taxon>
        <taxon>core chlorophytes</taxon>
        <taxon>Chlorophyceae</taxon>
        <taxon>CS clade</taxon>
        <taxon>Sphaeropleales</taxon>
        <taxon>Scenedesmaceae</taxon>
        <taxon>Tetradesmus</taxon>
    </lineage>
</organism>
<keyword evidence="2 8" id="KW-0547">Nucleotide-binding</keyword>
<dbReference type="InterPro" id="IPR000640">
    <property type="entry name" value="EFG_V-like"/>
</dbReference>
<evidence type="ECO:0000256" key="5">
    <source>
        <dbReference type="ARBA" id="ARBA00023128"/>
    </source>
</evidence>
<dbReference type="Pfam" id="PF06421">
    <property type="entry name" value="LepA_C"/>
    <property type="match status" value="1"/>
</dbReference>
<comment type="similarity">
    <text evidence="1">Belongs to the TRAFAC class translation factor GTPase superfamily. Classic translation factor GTPase family. LepA subfamily.</text>
</comment>
<keyword evidence="8" id="KW-0648">Protein biosynthesis</keyword>
<feature type="binding site" evidence="8">
    <location>
        <begin position="79"/>
        <end position="83"/>
    </location>
    <ligand>
        <name>GTP</name>
        <dbReference type="ChEBI" id="CHEBI:37565"/>
    </ligand>
</feature>
<dbReference type="Gene3D" id="3.30.70.2570">
    <property type="entry name" value="Elongation factor 4, C-terminal domain"/>
    <property type="match status" value="1"/>
</dbReference>
<dbReference type="InterPro" id="IPR027417">
    <property type="entry name" value="P-loop_NTPase"/>
</dbReference>
<dbReference type="HAMAP" id="MF_00071">
    <property type="entry name" value="LepA"/>
    <property type="match status" value="1"/>
</dbReference>
<dbReference type="Gene3D" id="2.40.30.10">
    <property type="entry name" value="Translation factors"/>
    <property type="match status" value="1"/>
</dbReference>
<dbReference type="CDD" id="cd16260">
    <property type="entry name" value="EF4_III"/>
    <property type="match status" value="1"/>
</dbReference>
<reference evidence="11 12" key="1">
    <citation type="submission" date="2023-05" db="EMBL/GenBank/DDBJ databases">
        <title>A 100% complete, gapless, phased diploid assembly of the Scenedesmus obliquus UTEX 3031 genome.</title>
        <authorList>
            <person name="Biondi T.C."/>
            <person name="Hanschen E.R."/>
            <person name="Kwon T."/>
            <person name="Eng W."/>
            <person name="Kruse C.P.S."/>
            <person name="Koehler S.I."/>
            <person name="Kunde Y."/>
            <person name="Gleasner C.D."/>
            <person name="You Mak K.T."/>
            <person name="Polle J."/>
            <person name="Hovde B.T."/>
            <person name="Starkenburg S.R."/>
        </authorList>
    </citation>
    <scope>NUCLEOTIDE SEQUENCE [LARGE SCALE GENOMIC DNA]</scope>
    <source>
        <strain evidence="11 12">DOE0152z</strain>
    </source>
</reference>
<evidence type="ECO:0000259" key="10">
    <source>
        <dbReference type="PROSITE" id="PS51722"/>
    </source>
</evidence>
<evidence type="ECO:0000256" key="1">
    <source>
        <dbReference type="ARBA" id="ARBA00005454"/>
    </source>
</evidence>
<dbReference type="EC" id="3.6.5.n1" evidence="8"/>
<dbReference type="Pfam" id="PF00679">
    <property type="entry name" value="EFG_C"/>
    <property type="match status" value="1"/>
</dbReference>
<keyword evidence="3 8" id="KW-0999">Mitochondrion inner membrane</keyword>
<dbReference type="Gene3D" id="3.30.70.240">
    <property type="match status" value="1"/>
</dbReference>
<feature type="domain" description="Tr-type G" evidence="10">
    <location>
        <begin position="5"/>
        <end position="207"/>
    </location>
</feature>
<dbReference type="InterPro" id="IPR013842">
    <property type="entry name" value="LepA_CTD"/>
</dbReference>
<evidence type="ECO:0000256" key="7">
    <source>
        <dbReference type="ARBA" id="ARBA00023136"/>
    </source>
</evidence>
<dbReference type="SUPFAM" id="SSF54980">
    <property type="entry name" value="EF-G C-terminal domain-like"/>
    <property type="match status" value="3"/>
</dbReference>
<dbReference type="EMBL" id="CP126221">
    <property type="protein sequence ID" value="WIA21821.1"/>
    <property type="molecule type" value="Genomic_DNA"/>
</dbReference>
<keyword evidence="12" id="KW-1185">Reference proteome</keyword>
<feature type="binding site" evidence="8">
    <location>
        <begin position="154"/>
        <end position="157"/>
    </location>
    <ligand>
        <name>GTP</name>
        <dbReference type="ChEBI" id="CHEBI:37565"/>
    </ligand>
</feature>
<evidence type="ECO:0000313" key="12">
    <source>
        <dbReference type="Proteomes" id="UP001244341"/>
    </source>
</evidence>
<evidence type="ECO:0000256" key="3">
    <source>
        <dbReference type="ARBA" id="ARBA00022792"/>
    </source>
</evidence>
<comment type="similarity">
    <text evidence="8">Belongs to the GTP-binding elongation factor family. LepA subfamily.</text>
</comment>
<dbReference type="Gene3D" id="3.40.50.300">
    <property type="entry name" value="P-loop containing nucleotide triphosphate hydrolases"/>
    <property type="match status" value="1"/>
</dbReference>
<comment type="function">
    <text evidence="8">Promotes mitochondrial protein synthesis. May act as a fidelity factor of the translation reaction, by catalyzing a one-codon backward translocation of tRNAs on improperly translocated ribosomes. Binds to mitochondrial ribosomes in a GTP-dependent manner.</text>
</comment>
<feature type="compositionally biased region" description="Low complexity" evidence="9">
    <location>
        <begin position="474"/>
        <end position="507"/>
    </location>
</feature>
<dbReference type="InterPro" id="IPR009000">
    <property type="entry name" value="Transl_B-barrel_sf"/>
</dbReference>
<dbReference type="InterPro" id="IPR038363">
    <property type="entry name" value="LepA_C_sf"/>
</dbReference>
<dbReference type="NCBIfam" id="TIGR00231">
    <property type="entry name" value="small_GTP"/>
    <property type="match status" value="1"/>
</dbReference>
<dbReference type="Gene3D" id="3.30.70.870">
    <property type="entry name" value="Elongation Factor G (Translational Gtpase), domain 3"/>
    <property type="match status" value="1"/>
</dbReference>
<gene>
    <name evidence="11" type="ORF">OEZ85_004201</name>
</gene>
<evidence type="ECO:0000256" key="6">
    <source>
        <dbReference type="ARBA" id="ARBA00023134"/>
    </source>
</evidence>
<name>A0ABY8UK09_TETOB</name>
<dbReference type="SUPFAM" id="SSF50447">
    <property type="entry name" value="Translation proteins"/>
    <property type="match status" value="1"/>
</dbReference>
<dbReference type="InterPro" id="IPR005225">
    <property type="entry name" value="Small_GTP-bd"/>
</dbReference>
<comment type="subcellular location">
    <subcellularLocation>
        <location evidence="8">Mitochondrion inner membrane</location>
        <topology evidence="8">Peripheral membrane protein</topology>
        <orientation evidence="8">Matrix side</orientation>
    </subcellularLocation>
</comment>
<dbReference type="CDD" id="cd01890">
    <property type="entry name" value="LepA"/>
    <property type="match status" value="1"/>
</dbReference>
<dbReference type="PANTHER" id="PTHR43512:SF7">
    <property type="entry name" value="TRANSLATION FACTOR GUF1, MITOCHONDRIAL"/>
    <property type="match status" value="1"/>
</dbReference>
<dbReference type="InterPro" id="IPR006297">
    <property type="entry name" value="EF-4"/>
</dbReference>
<dbReference type="CDD" id="cd03699">
    <property type="entry name" value="EF4_II"/>
    <property type="match status" value="1"/>
</dbReference>
<sequence>MFPPERIRNFCIIAHIDHGKSTLADRLMQLTGAVPAGSRPQYLDKLQVERERGITIKAQTASLVYRHADGHDYLLNLIDTPGHVDFSYEVSRSLAACQGALLLVDASQGVQAQTVANFYLAFEQELALLPLLNKTVANFYLAFEQELALLPLLNKVDLPSADPAAVAAQMAATFDVVPSDVLAVSAKTGLGLRELLPAVVERIPPPAGQPSQPLRLLLFDAFHDEYRGVVCLVAVVDGRLRAGDKLAAASSGSEYEALEVGILAPEPHPTGELLTGQVGYVIPGIKDVKAARVGDTWHLARQPVEPLPGFKPIKPMVFAGLYPASADDYEGLAAAIERLGLNDASVTVKKETSDALGAGFRCGFLGPLHLEVFLTRLQQEHSADVISTAPTVPYEVELAGDPQHQQQQQQQGKEKQRLVLESVAEYPRNQKVSAIYEPTVLATIIVPQQYCGAVMKLAVARRGTQLDYSFMGGSSSSSSSSSIDSAGNSSASAAAADEHAGSSSSSSTQDGVDVLSAAAEAADTGDSSSSSSSAGFLASDRVLLRYQLPLAELAGDFYSKLKSATQGYASFDYEEGPLRPADLTLLELLVNGKAVDALGRLVPTGDAVRLGRALTARMRTLLDRQQYEVVIQASAGGRIVARETMKALRKDVTAKCYGGDVSRKRKLLQKQKEGKKRLRQLGGLSVPAEVFPELLKP</sequence>
<dbReference type="PROSITE" id="PS51722">
    <property type="entry name" value="G_TR_2"/>
    <property type="match status" value="1"/>
</dbReference>
<dbReference type="PANTHER" id="PTHR43512">
    <property type="entry name" value="TRANSLATION FACTOR GUF1-RELATED"/>
    <property type="match status" value="1"/>
</dbReference>
<dbReference type="InterPro" id="IPR035647">
    <property type="entry name" value="EFG_III/V"/>
</dbReference>
<evidence type="ECO:0000256" key="2">
    <source>
        <dbReference type="ARBA" id="ARBA00022741"/>
    </source>
</evidence>
<accession>A0ABY8UK09</accession>
<keyword evidence="6 8" id="KW-0342">GTP-binding</keyword>
<keyword evidence="4 8" id="KW-0378">Hydrolase</keyword>
<dbReference type="PROSITE" id="PS00301">
    <property type="entry name" value="G_TR_1"/>
    <property type="match status" value="1"/>
</dbReference>
<dbReference type="Pfam" id="PF00009">
    <property type="entry name" value="GTP_EFTU"/>
    <property type="match status" value="1"/>
</dbReference>
<dbReference type="SUPFAM" id="SSF52540">
    <property type="entry name" value="P-loop containing nucleoside triphosphate hydrolases"/>
    <property type="match status" value="1"/>
</dbReference>
<dbReference type="PRINTS" id="PR00315">
    <property type="entry name" value="ELONGATNFCT"/>
</dbReference>
<evidence type="ECO:0000313" key="11">
    <source>
        <dbReference type="EMBL" id="WIA21821.1"/>
    </source>
</evidence>
<comment type="catalytic activity">
    <reaction evidence="8">
        <text>GTP + H2O = GDP + phosphate + H(+)</text>
        <dbReference type="Rhea" id="RHEA:19669"/>
        <dbReference type="ChEBI" id="CHEBI:15377"/>
        <dbReference type="ChEBI" id="CHEBI:15378"/>
        <dbReference type="ChEBI" id="CHEBI:37565"/>
        <dbReference type="ChEBI" id="CHEBI:43474"/>
        <dbReference type="ChEBI" id="CHEBI:58189"/>
        <dbReference type="EC" id="3.6.5.n1"/>
    </reaction>
</comment>
<dbReference type="InterPro" id="IPR031157">
    <property type="entry name" value="G_TR_CS"/>
</dbReference>
<feature type="region of interest" description="Disordered" evidence="9">
    <location>
        <begin position="474"/>
        <end position="509"/>
    </location>
</feature>
<feature type="binding site" evidence="8">
    <location>
        <begin position="14"/>
        <end position="21"/>
    </location>
    <ligand>
        <name>GTP</name>
        <dbReference type="ChEBI" id="CHEBI:37565"/>
    </ligand>
</feature>
<evidence type="ECO:0000256" key="4">
    <source>
        <dbReference type="ARBA" id="ARBA00022801"/>
    </source>
</evidence>
<evidence type="ECO:0000256" key="9">
    <source>
        <dbReference type="SAM" id="MobiDB-lite"/>
    </source>
</evidence>
<evidence type="ECO:0000256" key="8">
    <source>
        <dbReference type="HAMAP-Rule" id="MF_03137"/>
    </source>
</evidence>
<keyword evidence="5 8" id="KW-0496">Mitochondrion</keyword>
<dbReference type="InterPro" id="IPR000795">
    <property type="entry name" value="T_Tr_GTP-bd_dom"/>
</dbReference>
<proteinExistence type="inferred from homology"/>
<protein>
    <recommendedName>
        <fullName evidence="8">Translation factor GUF1 homolog, mitochondrial</fullName>
        <ecNumber evidence="8">3.6.5.n1</ecNumber>
    </recommendedName>
    <alternativeName>
        <fullName evidence="8">Elongation factor 4 homolog</fullName>
        <shortName evidence="8">EF-4</shortName>
    </alternativeName>
    <alternativeName>
        <fullName evidence="8">GTPase GUF1 homolog</fullName>
    </alternativeName>
    <alternativeName>
        <fullName evidence="8">Ribosomal back-translocase</fullName>
    </alternativeName>
</protein>